<feature type="compositionally biased region" description="Polar residues" evidence="2">
    <location>
        <begin position="18"/>
        <end position="27"/>
    </location>
</feature>
<keyword evidence="1" id="KW-0863">Zinc-finger</keyword>
<dbReference type="STRING" id="62324.A0A4Y0BJJ1"/>
<dbReference type="OrthoDB" id="6910977at2759"/>
<proteinExistence type="predicted"/>
<evidence type="ECO:0000256" key="1">
    <source>
        <dbReference type="PROSITE-ProRule" id="PRU00042"/>
    </source>
</evidence>
<dbReference type="InterPro" id="IPR013087">
    <property type="entry name" value="Znf_C2H2_type"/>
</dbReference>
<dbReference type="SMART" id="SM00355">
    <property type="entry name" value="ZnF_C2H2"/>
    <property type="match status" value="2"/>
</dbReference>
<dbReference type="RefSeq" id="XP_049300299.1">
    <property type="nucleotide sequence ID" value="XM_049444342.1"/>
</dbReference>
<dbReference type="EnsemblMetazoa" id="AFUN020067-RA">
    <property type="protein sequence ID" value="AFUN020067-PA"/>
    <property type="gene ID" value="AFUN020067"/>
</dbReference>
<sequence length="319" mass="35561">MFWILRRTGAVNLFNSINGNGTAAKTGSNSSSNNSERSNPRPPRKAYGRLSGESDDAQSVQRSRYDVTTASSAQGYSGKLIDFAGNNTAGPEPSTGYGCDEHINGNGPSCCNGYGYINNNNNNHNSNMINNNHESNNQTNGNDWLEPVGPQPTPNGPCMSTGNMATGDGTFDDTDDDEDVNRNHSNYNETDSELELDGKIKEQRLEEQALARLHAIALSDDDDYDESLTCNVCDRAFRCRRQLASHQQKKRHFGCSGCDSLFSSLMLLEHHKEEFEHWSDYEDDRRLPCCRRNRRDEDDYTDTESGTSDAESEDLERLL</sequence>
<feature type="region of interest" description="Disordered" evidence="2">
    <location>
        <begin position="295"/>
        <end position="319"/>
    </location>
</feature>
<organism evidence="4">
    <name type="scientific">Anopheles funestus</name>
    <name type="common">African malaria mosquito</name>
    <dbReference type="NCBI Taxonomy" id="62324"/>
    <lineage>
        <taxon>Eukaryota</taxon>
        <taxon>Metazoa</taxon>
        <taxon>Ecdysozoa</taxon>
        <taxon>Arthropoda</taxon>
        <taxon>Hexapoda</taxon>
        <taxon>Insecta</taxon>
        <taxon>Pterygota</taxon>
        <taxon>Neoptera</taxon>
        <taxon>Endopterygota</taxon>
        <taxon>Diptera</taxon>
        <taxon>Nematocera</taxon>
        <taxon>Culicoidea</taxon>
        <taxon>Culicidae</taxon>
        <taxon>Anophelinae</taxon>
        <taxon>Anopheles</taxon>
    </lineage>
</organism>
<evidence type="ECO:0000259" key="3">
    <source>
        <dbReference type="PROSITE" id="PS50157"/>
    </source>
</evidence>
<feature type="region of interest" description="Disordered" evidence="2">
    <location>
        <begin position="18"/>
        <end position="68"/>
    </location>
</feature>
<feature type="compositionally biased region" description="Low complexity" evidence="2">
    <location>
        <begin position="28"/>
        <end position="37"/>
    </location>
</feature>
<keyword evidence="1" id="KW-0862">Zinc</keyword>
<accession>A0A4Y0BJJ1</accession>
<feature type="compositionally biased region" description="Acidic residues" evidence="2">
    <location>
        <begin position="170"/>
        <end position="179"/>
    </location>
</feature>
<keyword evidence="1" id="KW-0479">Metal-binding</keyword>
<feature type="region of interest" description="Disordered" evidence="2">
    <location>
        <begin position="129"/>
        <end position="193"/>
    </location>
</feature>
<evidence type="ECO:0000313" key="4">
    <source>
        <dbReference type="EnsemblMetazoa" id="AFUN020067-PA"/>
    </source>
</evidence>
<feature type="domain" description="C2H2-type" evidence="3">
    <location>
        <begin position="228"/>
        <end position="254"/>
    </location>
</feature>
<name>A0A4Y0BJJ1_ANOFN</name>
<evidence type="ECO:0000256" key="2">
    <source>
        <dbReference type="SAM" id="MobiDB-lite"/>
    </source>
</evidence>
<protein>
    <submittedName>
        <fullName evidence="4">C2H2-type domain-containing protein</fullName>
    </submittedName>
</protein>
<dbReference type="Gene3D" id="3.30.160.60">
    <property type="entry name" value="Classic Zinc Finger"/>
    <property type="match status" value="1"/>
</dbReference>
<dbReference type="KEGG" id="afun:125773304"/>
<reference evidence="4" key="1">
    <citation type="submission" date="2020-05" db="UniProtKB">
        <authorList>
            <consortium name="EnsemblMetazoa"/>
        </authorList>
    </citation>
    <scope>IDENTIFICATION</scope>
    <source>
        <strain evidence="4">FUMOZ</strain>
    </source>
</reference>
<dbReference type="VEuPathDB" id="VectorBase:AFUN020067"/>
<dbReference type="PROSITE" id="PS50157">
    <property type="entry name" value="ZINC_FINGER_C2H2_2"/>
    <property type="match status" value="1"/>
</dbReference>
<dbReference type="AlphaFoldDB" id="A0A4Y0BJJ1"/>
<dbReference type="GO" id="GO:0008270">
    <property type="term" value="F:zinc ion binding"/>
    <property type="evidence" value="ECO:0007669"/>
    <property type="project" value="UniProtKB-KW"/>
</dbReference>
<dbReference type="VEuPathDB" id="VectorBase:AFUN2_010839"/>
<dbReference type="PROSITE" id="PS00028">
    <property type="entry name" value="ZINC_FINGER_C2H2_1"/>
    <property type="match status" value="2"/>
</dbReference>
<feature type="compositionally biased region" description="Polar residues" evidence="2">
    <location>
        <begin position="57"/>
        <end position="68"/>
    </location>
</feature>
<dbReference type="GeneID" id="125773304"/>
<feature type="compositionally biased region" description="Acidic residues" evidence="2">
    <location>
        <begin position="310"/>
        <end position="319"/>
    </location>
</feature>